<gene>
    <name evidence="5" type="ORF">HNQ68_001233</name>
</gene>
<evidence type="ECO:0000256" key="2">
    <source>
        <dbReference type="ARBA" id="ARBA00022603"/>
    </source>
</evidence>
<dbReference type="InterPro" id="IPR051052">
    <property type="entry name" value="Diverse_substrate_MTase"/>
</dbReference>
<name>A0A7W8AHZ5_9HYPH</name>
<dbReference type="SUPFAM" id="SSF53335">
    <property type="entry name" value="S-adenosyl-L-methionine-dependent methyltransferases"/>
    <property type="match status" value="1"/>
</dbReference>
<comment type="similarity">
    <text evidence="1">Belongs to the methyltransferase superfamily.</text>
</comment>
<evidence type="ECO:0000256" key="3">
    <source>
        <dbReference type="ARBA" id="ARBA00022679"/>
    </source>
</evidence>
<dbReference type="RefSeq" id="WP_151159295.1">
    <property type="nucleotide sequence ID" value="NZ_JACHIL010000002.1"/>
</dbReference>
<organism evidence="5 6">
    <name type="scientific">Pseudochrobactrum saccharolyticum</name>
    <dbReference type="NCBI Taxonomy" id="354352"/>
    <lineage>
        <taxon>Bacteria</taxon>
        <taxon>Pseudomonadati</taxon>
        <taxon>Pseudomonadota</taxon>
        <taxon>Alphaproteobacteria</taxon>
        <taxon>Hyphomicrobiales</taxon>
        <taxon>Brucellaceae</taxon>
        <taxon>Pseudochrobactrum</taxon>
    </lineage>
</organism>
<keyword evidence="2 5" id="KW-0489">Methyltransferase</keyword>
<evidence type="ECO:0000259" key="4">
    <source>
        <dbReference type="Pfam" id="PF08241"/>
    </source>
</evidence>
<feature type="domain" description="Methyltransferase type 11" evidence="4">
    <location>
        <begin position="54"/>
        <end position="148"/>
    </location>
</feature>
<dbReference type="AlphaFoldDB" id="A0A7W8AHZ5"/>
<dbReference type="Proteomes" id="UP000531231">
    <property type="component" value="Unassembled WGS sequence"/>
</dbReference>
<sequence>MTGKQNIQATQSFGKTIDFGKTASDYRNFRAGFPPEFFDALSVKNYIKPKQTALDIGTGTGTVARGLAQKGLIVTGVDPAQALLDEAAELDRDTGVNIHYRTGSAESLTEANNSFDLLTAGQCWHWFDRPKAAQEAKRVLKPHGRIIIAHFDWLPFAGNVVEATEQLILKYNPKWTMGGGSGIYPQWLQDLAEAGFSTIETFSFDLPVYYSHEAWRGRIRASAGVKASLSAEETVRFDSELSQALLKGFPEDPLAIPHRVWAVTALNTK</sequence>
<comment type="caution">
    <text evidence="5">The sequence shown here is derived from an EMBL/GenBank/DDBJ whole genome shotgun (WGS) entry which is preliminary data.</text>
</comment>
<keyword evidence="6" id="KW-1185">Reference proteome</keyword>
<dbReference type="GO" id="GO:0032259">
    <property type="term" value="P:methylation"/>
    <property type="evidence" value="ECO:0007669"/>
    <property type="project" value="UniProtKB-KW"/>
</dbReference>
<accession>A0A7W8AHZ5</accession>
<evidence type="ECO:0000256" key="1">
    <source>
        <dbReference type="ARBA" id="ARBA00008361"/>
    </source>
</evidence>
<evidence type="ECO:0000313" key="5">
    <source>
        <dbReference type="EMBL" id="MBB5090709.1"/>
    </source>
</evidence>
<dbReference type="PANTHER" id="PTHR44942">
    <property type="entry name" value="METHYLTRANSF_11 DOMAIN-CONTAINING PROTEIN"/>
    <property type="match status" value="1"/>
</dbReference>
<proteinExistence type="inferred from homology"/>
<dbReference type="InterPro" id="IPR029063">
    <property type="entry name" value="SAM-dependent_MTases_sf"/>
</dbReference>
<protein>
    <submittedName>
        <fullName evidence="5">SAM-dependent methyltransferase</fullName>
    </submittedName>
</protein>
<reference evidence="5 6" key="1">
    <citation type="submission" date="2020-08" db="EMBL/GenBank/DDBJ databases">
        <title>Genomic Encyclopedia of Type Strains, Phase IV (KMG-IV): sequencing the most valuable type-strain genomes for metagenomic binning, comparative biology and taxonomic classification.</title>
        <authorList>
            <person name="Goeker M."/>
        </authorList>
    </citation>
    <scope>NUCLEOTIDE SEQUENCE [LARGE SCALE GENOMIC DNA]</scope>
    <source>
        <strain evidence="5 6">DSM 25620</strain>
    </source>
</reference>
<keyword evidence="3 5" id="KW-0808">Transferase</keyword>
<dbReference type="Gene3D" id="3.40.50.150">
    <property type="entry name" value="Vaccinia Virus protein VP39"/>
    <property type="match status" value="1"/>
</dbReference>
<dbReference type="GO" id="GO:0008757">
    <property type="term" value="F:S-adenosylmethionine-dependent methyltransferase activity"/>
    <property type="evidence" value="ECO:0007669"/>
    <property type="project" value="InterPro"/>
</dbReference>
<dbReference type="InterPro" id="IPR013216">
    <property type="entry name" value="Methyltransf_11"/>
</dbReference>
<dbReference type="CDD" id="cd02440">
    <property type="entry name" value="AdoMet_MTases"/>
    <property type="match status" value="1"/>
</dbReference>
<dbReference type="Pfam" id="PF08241">
    <property type="entry name" value="Methyltransf_11"/>
    <property type="match status" value="1"/>
</dbReference>
<dbReference type="PANTHER" id="PTHR44942:SF4">
    <property type="entry name" value="METHYLTRANSFERASE TYPE 11 DOMAIN-CONTAINING PROTEIN"/>
    <property type="match status" value="1"/>
</dbReference>
<evidence type="ECO:0000313" key="6">
    <source>
        <dbReference type="Proteomes" id="UP000531231"/>
    </source>
</evidence>
<dbReference type="EMBL" id="JACHIL010000002">
    <property type="protein sequence ID" value="MBB5090709.1"/>
    <property type="molecule type" value="Genomic_DNA"/>
</dbReference>